<protein>
    <submittedName>
        <fullName evidence="2">PilZ domain-containing protein</fullName>
    </submittedName>
</protein>
<organism evidence="2 3">
    <name type="scientific">Methylobacterium mesophilicum SR1.6/6</name>
    <dbReference type="NCBI Taxonomy" id="908290"/>
    <lineage>
        <taxon>Bacteria</taxon>
        <taxon>Pseudomonadati</taxon>
        <taxon>Pseudomonadota</taxon>
        <taxon>Alphaproteobacteria</taxon>
        <taxon>Hyphomicrobiales</taxon>
        <taxon>Methylobacteriaceae</taxon>
        <taxon>Methylobacterium</taxon>
    </lineage>
</organism>
<name>A0A6B9FMT1_9HYPH</name>
<dbReference type="KEGG" id="mmes:MMSR116_11300"/>
<dbReference type="Pfam" id="PF07238">
    <property type="entry name" value="PilZ"/>
    <property type="match status" value="1"/>
</dbReference>
<evidence type="ECO:0000313" key="3">
    <source>
        <dbReference type="Proteomes" id="UP000012488"/>
    </source>
</evidence>
<dbReference type="EMBL" id="CP043538">
    <property type="protein sequence ID" value="QGY02395.1"/>
    <property type="molecule type" value="Genomic_DNA"/>
</dbReference>
<proteinExistence type="predicted"/>
<dbReference type="Proteomes" id="UP000012488">
    <property type="component" value="Chromosome"/>
</dbReference>
<dbReference type="Gene3D" id="2.40.10.220">
    <property type="entry name" value="predicted glycosyltransferase like domains"/>
    <property type="match status" value="1"/>
</dbReference>
<feature type="domain" description="PilZ" evidence="1">
    <location>
        <begin position="4"/>
        <end position="81"/>
    </location>
</feature>
<dbReference type="OrthoDB" id="7188320at2"/>
<reference evidence="2 3" key="1">
    <citation type="journal article" date="2012" name="Genet. Mol. Biol.">
        <title>Analysis of 16S rRNA and mxaF genes revealing insights into Methylobacterium niche-specific plant association.</title>
        <authorList>
            <person name="Dourado M.N."/>
            <person name="Andreote F.D."/>
            <person name="Dini-Andreote F."/>
            <person name="Conti R."/>
            <person name="Araujo J.M."/>
            <person name="Araujo W.L."/>
        </authorList>
    </citation>
    <scope>NUCLEOTIDE SEQUENCE [LARGE SCALE GENOMIC DNA]</scope>
    <source>
        <strain evidence="2 3">SR1.6/6</strain>
    </source>
</reference>
<dbReference type="GO" id="GO:0035438">
    <property type="term" value="F:cyclic-di-GMP binding"/>
    <property type="evidence" value="ECO:0007669"/>
    <property type="project" value="InterPro"/>
</dbReference>
<reference evidence="2 3" key="2">
    <citation type="journal article" date="2013" name="Genome Announc.">
        <title>Draft Genome Sequence of Methylobacterium mesophilicum Strain SR1.6/6, Isolated from Citrus sinensis.</title>
        <authorList>
            <person name="Marinho Almeida D."/>
            <person name="Dini-Andreote F."/>
            <person name="Camargo Neves A.A."/>
            <person name="Juca Ramos R.T."/>
            <person name="Andreote F.D."/>
            <person name="Carneiro A.R."/>
            <person name="Oliveira de Souza Lima A."/>
            <person name="Caracciolo Gomes de Sa P.H."/>
            <person name="Ribeiro Barbosa M.S."/>
            <person name="Araujo W.L."/>
            <person name="Silva A."/>
        </authorList>
    </citation>
    <scope>NUCLEOTIDE SEQUENCE [LARGE SCALE GENOMIC DNA]</scope>
    <source>
        <strain evidence="2 3">SR1.6/6</strain>
    </source>
</reference>
<gene>
    <name evidence="2" type="ORF">MMSR116_11300</name>
</gene>
<evidence type="ECO:0000259" key="1">
    <source>
        <dbReference type="Pfam" id="PF07238"/>
    </source>
</evidence>
<dbReference type="InterPro" id="IPR009875">
    <property type="entry name" value="PilZ_domain"/>
</dbReference>
<dbReference type="SUPFAM" id="SSF141371">
    <property type="entry name" value="PilZ domain-like"/>
    <property type="match status" value="1"/>
</dbReference>
<evidence type="ECO:0000313" key="2">
    <source>
        <dbReference type="EMBL" id="QGY02395.1"/>
    </source>
</evidence>
<accession>A0A6B9FMT1</accession>
<sequence>MVDLRRQWRVATSAMVEIVPTCGPPIPCKLADLSANGARLHVNSVLGIPDVFQIRFMTTDEILSARVVWRRPNQIGFVFAPDTALAS</sequence>
<dbReference type="AlphaFoldDB" id="A0A6B9FMT1"/>